<keyword evidence="4" id="KW-1185">Reference proteome</keyword>
<keyword evidence="1" id="KW-0732">Signal</keyword>
<name>A0A1W1WDD0_SULTA</name>
<evidence type="ECO:0000313" key="3">
    <source>
        <dbReference type="EMBL" id="SMC04192.1"/>
    </source>
</evidence>
<proteinExistence type="predicted"/>
<dbReference type="SUPFAM" id="SSF49503">
    <property type="entry name" value="Cupredoxins"/>
    <property type="match status" value="1"/>
</dbReference>
<dbReference type="Proteomes" id="UP000192660">
    <property type="component" value="Unassembled WGS sequence"/>
</dbReference>
<dbReference type="EMBL" id="FWWY01000001">
    <property type="protein sequence ID" value="SMC04192.1"/>
    <property type="molecule type" value="Genomic_DNA"/>
</dbReference>
<dbReference type="AlphaFoldDB" id="A0A1W1WDD0"/>
<reference evidence="4" key="1">
    <citation type="submission" date="2017-04" db="EMBL/GenBank/DDBJ databases">
        <authorList>
            <person name="Varghese N."/>
            <person name="Submissions S."/>
        </authorList>
    </citation>
    <scope>NUCLEOTIDE SEQUENCE [LARGE SCALE GENOMIC DNA]</scope>
    <source>
        <strain evidence="4">DSM 9293</strain>
    </source>
</reference>
<organism evidence="3 4">
    <name type="scientific">Sulfobacillus thermosulfidooxidans (strain DSM 9293 / VKM B-1269 / AT-1)</name>
    <dbReference type="NCBI Taxonomy" id="929705"/>
    <lineage>
        <taxon>Bacteria</taxon>
        <taxon>Bacillati</taxon>
        <taxon>Bacillota</taxon>
        <taxon>Clostridia</taxon>
        <taxon>Eubacteriales</taxon>
        <taxon>Clostridiales Family XVII. Incertae Sedis</taxon>
        <taxon>Sulfobacillus</taxon>
    </lineage>
</organism>
<sequence length="173" mass="18120">MPKAGKWAGVTALGVLGLALAGCGTQSINASQWMIVHPATKTVDLKIESTYSSAKQANVFDGFTQGQLVITIPLGYHVNMDFINNGPIPESIGVYHDHHLAFPGAGEPYSQVAISPSAGLLPGQSQSYTFTASKLGTFILGDMLNGDPNNTPTSDLWDIVKVVPSGTPSMSTS</sequence>
<dbReference type="InterPro" id="IPR008972">
    <property type="entry name" value="Cupredoxin"/>
</dbReference>
<evidence type="ECO:0000313" key="4">
    <source>
        <dbReference type="Proteomes" id="UP000192660"/>
    </source>
</evidence>
<feature type="chain" id="PRO_5038859518" evidence="1">
    <location>
        <begin position="22"/>
        <end position="173"/>
    </location>
</feature>
<evidence type="ECO:0000259" key="2">
    <source>
        <dbReference type="Pfam" id="PF06525"/>
    </source>
</evidence>
<dbReference type="RefSeq" id="WP_084661189.1">
    <property type="nucleotide sequence ID" value="NZ_FWWY01000001.1"/>
</dbReference>
<evidence type="ECO:0000256" key="1">
    <source>
        <dbReference type="SAM" id="SignalP"/>
    </source>
</evidence>
<accession>A0A1W1WDD0</accession>
<dbReference type="OrthoDB" id="2082442at2"/>
<gene>
    <name evidence="3" type="ORF">SAMN00768000_1511</name>
</gene>
<dbReference type="Gene3D" id="2.60.40.420">
    <property type="entry name" value="Cupredoxins - blue copper proteins"/>
    <property type="match status" value="1"/>
</dbReference>
<dbReference type="InterPro" id="IPR049544">
    <property type="entry name" value="SoxE-like_C"/>
</dbReference>
<dbReference type="PROSITE" id="PS51257">
    <property type="entry name" value="PROKAR_LIPOPROTEIN"/>
    <property type="match status" value="1"/>
</dbReference>
<feature type="signal peptide" evidence="1">
    <location>
        <begin position="1"/>
        <end position="21"/>
    </location>
</feature>
<protein>
    <submittedName>
        <fullName evidence="3">Sulfocyanin (SoxE) domain-containing protein</fullName>
    </submittedName>
</protein>
<feature type="domain" description="Sulfocyanin-like C-terminal" evidence="2">
    <location>
        <begin position="36"/>
        <end position="95"/>
    </location>
</feature>
<dbReference type="Pfam" id="PF06525">
    <property type="entry name" value="SoxE"/>
    <property type="match status" value="1"/>
</dbReference>